<dbReference type="Gene3D" id="2.130.10.10">
    <property type="entry name" value="YVTN repeat-like/Quinoprotein amine dehydrogenase"/>
    <property type="match status" value="1"/>
</dbReference>
<name>A0A3E0HUV9_9PSEU</name>
<evidence type="ECO:0000313" key="2">
    <source>
        <dbReference type="Proteomes" id="UP000256269"/>
    </source>
</evidence>
<organism evidence="1 2">
    <name type="scientific">Kutzneria buriramensis</name>
    <dbReference type="NCBI Taxonomy" id="1045776"/>
    <lineage>
        <taxon>Bacteria</taxon>
        <taxon>Bacillati</taxon>
        <taxon>Actinomycetota</taxon>
        <taxon>Actinomycetes</taxon>
        <taxon>Pseudonocardiales</taxon>
        <taxon>Pseudonocardiaceae</taxon>
        <taxon>Kutzneria</taxon>
    </lineage>
</organism>
<sequence length="357" mass="36258">MVLLALALAGCGATDQPTAPAQQPDFVKHANAVDVDRWDGQPSATSGINHLVPYGRCALGIGVYAGERGPVGTHWAGNADCTSFKLPAQGVAGLAAVSAVAMPDGSVIGANTVLQRLNADGTVTPLAALPPASADSQQGPAEARVIVRSGDRLVTGGGHLVGDNPAPLAWTSTDGGKTVKPVAVPPVDNYIGAMAASDNTVLAVEQTAESGRLAIWRSTDSGQSWQLTELDAKANPMVANLLRTPQGWLIVGTGEDEKDPAGQPFLASSSDGVSWKVIDTSAVATGRVVDATATTSGELVLVGEGGKSNCEVAWAGAVGSLRRVDLGCGEAAKATTTLADGRVIIVGTTSVWVRDVR</sequence>
<dbReference type="SUPFAM" id="SSF50939">
    <property type="entry name" value="Sialidases"/>
    <property type="match status" value="1"/>
</dbReference>
<accession>A0A3E0HUV9</accession>
<evidence type="ECO:0000313" key="1">
    <source>
        <dbReference type="EMBL" id="REH50247.1"/>
    </source>
</evidence>
<protein>
    <recommendedName>
        <fullName evidence="3">BNR repeat protein</fullName>
    </recommendedName>
</protein>
<dbReference type="EMBL" id="QUNO01000004">
    <property type="protein sequence ID" value="REH50247.1"/>
    <property type="molecule type" value="Genomic_DNA"/>
</dbReference>
<evidence type="ECO:0008006" key="3">
    <source>
        <dbReference type="Google" id="ProtNLM"/>
    </source>
</evidence>
<dbReference type="AlphaFoldDB" id="A0A3E0HUV9"/>
<dbReference type="InterPro" id="IPR036278">
    <property type="entry name" value="Sialidase_sf"/>
</dbReference>
<dbReference type="InterPro" id="IPR015943">
    <property type="entry name" value="WD40/YVTN_repeat-like_dom_sf"/>
</dbReference>
<comment type="caution">
    <text evidence="1">The sequence shown here is derived from an EMBL/GenBank/DDBJ whole genome shotgun (WGS) entry which is preliminary data.</text>
</comment>
<reference evidence="1 2" key="1">
    <citation type="submission" date="2018-08" db="EMBL/GenBank/DDBJ databases">
        <title>Genomic Encyclopedia of Archaeal and Bacterial Type Strains, Phase II (KMG-II): from individual species to whole genera.</title>
        <authorList>
            <person name="Goeker M."/>
        </authorList>
    </citation>
    <scope>NUCLEOTIDE SEQUENCE [LARGE SCALE GENOMIC DNA]</scope>
    <source>
        <strain evidence="1 2">DSM 45791</strain>
    </source>
</reference>
<dbReference type="Proteomes" id="UP000256269">
    <property type="component" value="Unassembled WGS sequence"/>
</dbReference>
<proteinExistence type="predicted"/>
<keyword evidence="2" id="KW-1185">Reference proteome</keyword>
<gene>
    <name evidence="1" type="ORF">BCF44_104523</name>
</gene>